<sequence>MRNRSPAPSGPVPEQSAAGADLRPLSEQEKQRLAAGLNAEERRVILSQGTEPPFCGGLLDNKLDGVYLCRLCDLPLFSSEHKFNSGTGWPSFYQPVDPHHVRYLDDHSHGMSRIEIRCQRCDGHLGHVFPDGPPPTGWRYCVNSVSLRFSA</sequence>
<accession>A0A4R6ULQ8</accession>
<feature type="region of interest" description="Disordered" evidence="10">
    <location>
        <begin position="1"/>
        <end position="34"/>
    </location>
</feature>
<comment type="similarity">
    <text evidence="2">Belongs to the MsrB Met sulfoxide reductase family.</text>
</comment>
<evidence type="ECO:0000256" key="4">
    <source>
        <dbReference type="ARBA" id="ARBA00021130"/>
    </source>
</evidence>
<dbReference type="FunFam" id="2.170.150.20:FF:000001">
    <property type="entry name" value="Peptide methionine sulfoxide reductase MsrB"/>
    <property type="match status" value="1"/>
</dbReference>
<dbReference type="Proteomes" id="UP000295375">
    <property type="component" value="Unassembled WGS sequence"/>
</dbReference>
<comment type="cofactor">
    <cofactor evidence="1">
        <name>Zn(2+)</name>
        <dbReference type="ChEBI" id="CHEBI:29105"/>
    </cofactor>
</comment>
<dbReference type="Pfam" id="PF01641">
    <property type="entry name" value="SelR"/>
    <property type="match status" value="1"/>
</dbReference>
<comment type="caution">
    <text evidence="12">The sequence shown here is derived from an EMBL/GenBank/DDBJ whole genome shotgun (WGS) entry which is preliminary data.</text>
</comment>
<proteinExistence type="inferred from homology"/>
<name>A0A4R6ULQ8_9GAMM</name>
<evidence type="ECO:0000313" key="13">
    <source>
        <dbReference type="Proteomes" id="UP000295375"/>
    </source>
</evidence>
<keyword evidence="5" id="KW-0479">Metal-binding</keyword>
<protein>
    <recommendedName>
        <fullName evidence="4">Peptide methionine sulfoxide reductase MsrB</fullName>
        <ecNumber evidence="3">1.8.4.12</ecNumber>
    </recommendedName>
    <alternativeName>
        <fullName evidence="9">Peptide-methionine (R)-S-oxide reductase</fullName>
    </alternativeName>
</protein>
<evidence type="ECO:0000256" key="9">
    <source>
        <dbReference type="ARBA" id="ARBA00075819"/>
    </source>
</evidence>
<feature type="domain" description="MsrB" evidence="11">
    <location>
        <begin position="30"/>
        <end position="151"/>
    </location>
</feature>
<dbReference type="EMBL" id="SNYM01000015">
    <property type="protein sequence ID" value="TDQ46085.1"/>
    <property type="molecule type" value="Genomic_DNA"/>
</dbReference>
<evidence type="ECO:0000256" key="5">
    <source>
        <dbReference type="ARBA" id="ARBA00022723"/>
    </source>
</evidence>
<dbReference type="PROSITE" id="PS51790">
    <property type="entry name" value="MSRB"/>
    <property type="match status" value="1"/>
</dbReference>
<dbReference type="GO" id="GO:0005737">
    <property type="term" value="C:cytoplasm"/>
    <property type="evidence" value="ECO:0007669"/>
    <property type="project" value="TreeGrafter"/>
</dbReference>
<dbReference type="GO" id="GO:0006979">
    <property type="term" value="P:response to oxidative stress"/>
    <property type="evidence" value="ECO:0007669"/>
    <property type="project" value="InterPro"/>
</dbReference>
<dbReference type="GO" id="GO:0030091">
    <property type="term" value="P:protein repair"/>
    <property type="evidence" value="ECO:0007669"/>
    <property type="project" value="InterPro"/>
</dbReference>
<dbReference type="NCBIfam" id="TIGR00357">
    <property type="entry name" value="peptide-methionine (R)-S-oxide reductase MsrB"/>
    <property type="match status" value="1"/>
</dbReference>
<dbReference type="InterPro" id="IPR011057">
    <property type="entry name" value="Mss4-like_sf"/>
</dbReference>
<gene>
    <name evidence="12" type="ORF">EV696_11579</name>
</gene>
<dbReference type="Gene3D" id="2.170.150.20">
    <property type="entry name" value="Peptide methionine sulfoxide reductase"/>
    <property type="match status" value="1"/>
</dbReference>
<evidence type="ECO:0000256" key="7">
    <source>
        <dbReference type="ARBA" id="ARBA00023002"/>
    </source>
</evidence>
<dbReference type="PANTHER" id="PTHR10173:SF52">
    <property type="entry name" value="METHIONINE-R-SULFOXIDE REDUCTASE B1"/>
    <property type="match status" value="1"/>
</dbReference>
<evidence type="ECO:0000256" key="2">
    <source>
        <dbReference type="ARBA" id="ARBA00007174"/>
    </source>
</evidence>
<organism evidence="12 13">
    <name type="scientific">Permianibacter aggregans</name>
    <dbReference type="NCBI Taxonomy" id="1510150"/>
    <lineage>
        <taxon>Bacteria</taxon>
        <taxon>Pseudomonadati</taxon>
        <taxon>Pseudomonadota</taxon>
        <taxon>Gammaproteobacteria</taxon>
        <taxon>Pseudomonadales</taxon>
        <taxon>Pseudomonadaceae</taxon>
        <taxon>Permianibacter</taxon>
    </lineage>
</organism>
<evidence type="ECO:0000256" key="1">
    <source>
        <dbReference type="ARBA" id="ARBA00001947"/>
    </source>
</evidence>
<comment type="catalytic activity">
    <reaction evidence="8">
        <text>L-methionyl-[protein] + [thioredoxin]-disulfide + H2O = L-methionyl-(R)-S-oxide-[protein] + [thioredoxin]-dithiol</text>
        <dbReference type="Rhea" id="RHEA:24164"/>
        <dbReference type="Rhea" id="RHEA-COMP:10698"/>
        <dbReference type="Rhea" id="RHEA-COMP:10700"/>
        <dbReference type="Rhea" id="RHEA-COMP:12313"/>
        <dbReference type="Rhea" id="RHEA-COMP:12314"/>
        <dbReference type="ChEBI" id="CHEBI:15377"/>
        <dbReference type="ChEBI" id="CHEBI:16044"/>
        <dbReference type="ChEBI" id="CHEBI:29950"/>
        <dbReference type="ChEBI" id="CHEBI:45764"/>
        <dbReference type="ChEBI" id="CHEBI:50058"/>
        <dbReference type="EC" id="1.8.4.12"/>
    </reaction>
</comment>
<evidence type="ECO:0000313" key="12">
    <source>
        <dbReference type="EMBL" id="TDQ46085.1"/>
    </source>
</evidence>
<dbReference type="GO" id="GO:0033743">
    <property type="term" value="F:peptide-methionine (R)-S-oxide reductase activity"/>
    <property type="evidence" value="ECO:0007669"/>
    <property type="project" value="UniProtKB-EC"/>
</dbReference>
<dbReference type="EC" id="1.8.4.12" evidence="3"/>
<dbReference type="PANTHER" id="PTHR10173">
    <property type="entry name" value="METHIONINE SULFOXIDE REDUCTASE"/>
    <property type="match status" value="1"/>
</dbReference>
<evidence type="ECO:0000256" key="3">
    <source>
        <dbReference type="ARBA" id="ARBA00012499"/>
    </source>
</evidence>
<evidence type="ECO:0000256" key="8">
    <source>
        <dbReference type="ARBA" id="ARBA00048488"/>
    </source>
</evidence>
<keyword evidence="6" id="KW-0862">Zinc</keyword>
<dbReference type="InterPro" id="IPR028427">
    <property type="entry name" value="Met_Sox_Rdtase_MsrB"/>
</dbReference>
<dbReference type="SUPFAM" id="SSF51316">
    <property type="entry name" value="Mss4-like"/>
    <property type="match status" value="1"/>
</dbReference>
<evidence type="ECO:0000256" key="6">
    <source>
        <dbReference type="ARBA" id="ARBA00022833"/>
    </source>
</evidence>
<dbReference type="InterPro" id="IPR002579">
    <property type="entry name" value="Met_Sox_Rdtase_MsrB_dom"/>
</dbReference>
<evidence type="ECO:0000259" key="11">
    <source>
        <dbReference type="PROSITE" id="PS51790"/>
    </source>
</evidence>
<dbReference type="GO" id="GO:0046872">
    <property type="term" value="F:metal ion binding"/>
    <property type="evidence" value="ECO:0007669"/>
    <property type="project" value="UniProtKB-KW"/>
</dbReference>
<evidence type="ECO:0000256" key="10">
    <source>
        <dbReference type="SAM" id="MobiDB-lite"/>
    </source>
</evidence>
<dbReference type="RefSeq" id="WP_133592207.1">
    <property type="nucleotide sequence ID" value="NZ_CP037953.1"/>
</dbReference>
<reference evidence="12 13" key="1">
    <citation type="submission" date="2019-03" db="EMBL/GenBank/DDBJ databases">
        <title>Genomic Encyclopedia of Type Strains, Phase IV (KMG-IV): sequencing the most valuable type-strain genomes for metagenomic binning, comparative biology and taxonomic classification.</title>
        <authorList>
            <person name="Goeker M."/>
        </authorList>
    </citation>
    <scope>NUCLEOTIDE SEQUENCE [LARGE SCALE GENOMIC DNA]</scope>
    <source>
        <strain evidence="12 13">DSM 103792</strain>
    </source>
</reference>
<dbReference type="OrthoDB" id="9785497at2"/>
<dbReference type="AlphaFoldDB" id="A0A4R6ULQ8"/>
<keyword evidence="7" id="KW-0560">Oxidoreductase</keyword>
<keyword evidence="13" id="KW-1185">Reference proteome</keyword>